<accession>A0A5C1AG52</accession>
<dbReference type="Proteomes" id="UP000324974">
    <property type="component" value="Chromosome"/>
</dbReference>
<dbReference type="KEGG" id="lrs:PX52LOC_03688"/>
<protein>
    <submittedName>
        <fullName evidence="1">Uncharacterized protein</fullName>
    </submittedName>
</protein>
<gene>
    <name evidence="1" type="ORF">PX52LOC_03688</name>
</gene>
<proteinExistence type="predicted"/>
<dbReference type="EMBL" id="CP042425">
    <property type="protein sequence ID" value="QEL16722.1"/>
    <property type="molecule type" value="Genomic_DNA"/>
</dbReference>
<evidence type="ECO:0000313" key="1">
    <source>
        <dbReference type="EMBL" id="QEL16722.1"/>
    </source>
</evidence>
<sequence>MNEDLILRSATVKDIQLELLRRTRFNALDGKRVVASLFRHRHLWRAVVLDRPGVPNYAEPAHLLTGGLIKLRDLPDDIWNADTLFISAPSLQDAEALAKVIDTEDWGGEVQVFRDQAAVDSALGTGRLPYGLLSVWWD</sequence>
<organism evidence="1 2">
    <name type="scientific">Limnoglobus roseus</name>
    <dbReference type="NCBI Taxonomy" id="2598579"/>
    <lineage>
        <taxon>Bacteria</taxon>
        <taxon>Pseudomonadati</taxon>
        <taxon>Planctomycetota</taxon>
        <taxon>Planctomycetia</taxon>
        <taxon>Gemmatales</taxon>
        <taxon>Gemmataceae</taxon>
        <taxon>Limnoglobus</taxon>
    </lineage>
</organism>
<dbReference type="AlphaFoldDB" id="A0A5C1AG52"/>
<evidence type="ECO:0000313" key="2">
    <source>
        <dbReference type="Proteomes" id="UP000324974"/>
    </source>
</evidence>
<dbReference type="RefSeq" id="WP_149111409.1">
    <property type="nucleotide sequence ID" value="NZ_CP042425.1"/>
</dbReference>
<keyword evidence="2" id="KW-1185">Reference proteome</keyword>
<reference evidence="2" key="1">
    <citation type="submission" date="2019-08" db="EMBL/GenBank/DDBJ databases">
        <title>Limnoglobus roseus gen. nov., sp. nov., a novel freshwater planctomycete with a giant genome from the family Gemmataceae.</title>
        <authorList>
            <person name="Kulichevskaya I.S."/>
            <person name="Naumoff D.G."/>
            <person name="Miroshnikov K."/>
            <person name="Ivanova A."/>
            <person name="Philippov D.A."/>
            <person name="Hakobyan A."/>
            <person name="Rijpstra I.C."/>
            <person name="Sinninghe Damste J.S."/>
            <person name="Liesack W."/>
            <person name="Dedysh S.N."/>
        </authorList>
    </citation>
    <scope>NUCLEOTIDE SEQUENCE [LARGE SCALE GENOMIC DNA]</scope>
    <source>
        <strain evidence="2">PX52</strain>
    </source>
</reference>
<dbReference type="OrthoDB" id="292725at2"/>
<name>A0A5C1AG52_9BACT</name>